<name>A0A0A2VK44_BEABA</name>
<dbReference type="Pfam" id="PF23562">
    <property type="entry name" value="AMP-binding_C_3"/>
    <property type="match status" value="1"/>
</dbReference>
<dbReference type="EMBL" id="ANFO01000805">
    <property type="protein sequence ID" value="KGQ06525.1"/>
    <property type="molecule type" value="Genomic_DNA"/>
</dbReference>
<evidence type="ECO:0000313" key="3">
    <source>
        <dbReference type="EMBL" id="KGQ06525.1"/>
    </source>
</evidence>
<dbReference type="InterPro" id="IPR000873">
    <property type="entry name" value="AMP-dep_synth/lig_dom"/>
</dbReference>
<dbReference type="eggNOG" id="KOG1178">
    <property type="taxonomic scope" value="Eukaryota"/>
</dbReference>
<protein>
    <recommendedName>
        <fullName evidence="2">AMP-dependent synthetase/ligase domain-containing protein</fullName>
    </recommendedName>
</protein>
<dbReference type="SUPFAM" id="SSF56801">
    <property type="entry name" value="Acetyl-CoA synthetase-like"/>
    <property type="match status" value="1"/>
</dbReference>
<evidence type="ECO:0000259" key="2">
    <source>
        <dbReference type="Pfam" id="PF00501"/>
    </source>
</evidence>
<gene>
    <name evidence="3" type="ORF">BBAD15_g8165</name>
</gene>
<dbReference type="InterPro" id="IPR042099">
    <property type="entry name" value="ANL_N_sf"/>
</dbReference>
<dbReference type="HOGENOM" id="CLU_026786_0_0_1"/>
<dbReference type="OrthoDB" id="429813at2759"/>
<dbReference type="Gene3D" id="3.40.50.12780">
    <property type="entry name" value="N-terminal domain of ligase-like"/>
    <property type="match status" value="1"/>
</dbReference>
<proteinExistence type="predicted"/>
<comment type="caution">
    <text evidence="3">The sequence shown here is derived from an EMBL/GenBank/DDBJ whole genome shotgun (WGS) entry which is preliminary data.</text>
</comment>
<dbReference type="AlphaFoldDB" id="A0A0A2VK44"/>
<feature type="domain" description="AMP-dependent synthetase/ligase" evidence="2">
    <location>
        <begin position="188"/>
        <end position="486"/>
    </location>
</feature>
<evidence type="ECO:0000313" key="4">
    <source>
        <dbReference type="Proteomes" id="UP000030106"/>
    </source>
</evidence>
<dbReference type="Pfam" id="PF00501">
    <property type="entry name" value="AMP-binding"/>
    <property type="match status" value="1"/>
</dbReference>
<sequence>MRTKLSERDASDAALEVQTKYVEPLKGLSVSTRAIQSARDVCWDMHASFVPADGGGVNSRLAPRDTDKRDSRRDARDSLSFFITTMSDAFFLIPDELSPGNSWTKRLWGDDDRGTFRESATILFLGKTYAPPPHAYDMERFTQEAFDEHSRQNPLLVLDDVLTRHVHQSPSPILFAYPRADREGGDGDYYETFTAAQLDGYVDAVVRHLVQSGHEPNLGRVVGMLGNPNLDWVVHLFALSRLGYCVVMMSLRQKAVGLASLLGSACGDAVVYDEATPDTADLVQGIVALQPSTSTIPFVPRSVYTAAAAVRDKPPRFFFPREKQTDTTAVFFSTSGSTGLPKPIPYRHDDMALSLFTSSLPLTSLLSWPLYHGWGLGVLLGTMHAGKTCYVMDTGPELTPGALIEALEAARPEFLPAPPYNVGLIAQTPRGLACLQAAEYVTTGGARLPDELGKYLVEHGVNISTSLGSSEATRNFATSMWRARGDPEWDYVEIPPVLRPHILLDPVPGNAPLHEIVFLRSFPGLSHVGEGDVFRTGDMMRPHEDPRRDTWKFVCREGDFTALSTSMKVLGVPFEERLRASPLVEEAVVVGVGRTVPGLLVVPATREKEQEEEEEEEEEEEDSDDEDDGERCSQVREVKVSKSEKASSLPWKEIQLLSVQHRFGRVR</sequence>
<dbReference type="Proteomes" id="UP000030106">
    <property type="component" value="Unassembled WGS sequence"/>
</dbReference>
<feature type="region of interest" description="Disordered" evidence="1">
    <location>
        <begin position="603"/>
        <end position="648"/>
    </location>
</feature>
<reference evidence="3 4" key="1">
    <citation type="submission" date="2012-10" db="EMBL/GenBank/DDBJ databases">
        <title>Genome sequencing and analysis of entomopathogenic fungi Beauveria bassiana D1-5.</title>
        <authorList>
            <person name="Li Q."/>
            <person name="Wang L."/>
            <person name="Zhang Z."/>
            <person name="Wang Q."/>
            <person name="Ren J."/>
            <person name="Wang M."/>
            <person name="Xu W."/>
            <person name="Wang J."/>
            <person name="Lu Y."/>
            <person name="Du Q."/>
            <person name="Sun Z."/>
        </authorList>
    </citation>
    <scope>NUCLEOTIDE SEQUENCE [LARGE SCALE GENOMIC DNA]</scope>
    <source>
        <strain evidence="3 4">D1-5</strain>
    </source>
</reference>
<feature type="compositionally biased region" description="Acidic residues" evidence="1">
    <location>
        <begin position="610"/>
        <end position="629"/>
    </location>
</feature>
<dbReference type="PANTHER" id="PTHR43201:SF11">
    <property type="entry name" value="ENZYME, PUTATIVE (JCVI)-RELATED"/>
    <property type="match status" value="1"/>
</dbReference>
<dbReference type="GO" id="GO:0031956">
    <property type="term" value="F:medium-chain fatty acid-CoA ligase activity"/>
    <property type="evidence" value="ECO:0007669"/>
    <property type="project" value="TreeGrafter"/>
</dbReference>
<dbReference type="GO" id="GO:0006631">
    <property type="term" value="P:fatty acid metabolic process"/>
    <property type="evidence" value="ECO:0007669"/>
    <property type="project" value="TreeGrafter"/>
</dbReference>
<organism evidence="3 4">
    <name type="scientific">Beauveria bassiana D1-5</name>
    <dbReference type="NCBI Taxonomy" id="1245745"/>
    <lineage>
        <taxon>Eukaryota</taxon>
        <taxon>Fungi</taxon>
        <taxon>Dikarya</taxon>
        <taxon>Ascomycota</taxon>
        <taxon>Pezizomycotina</taxon>
        <taxon>Sordariomycetes</taxon>
        <taxon>Hypocreomycetidae</taxon>
        <taxon>Hypocreales</taxon>
        <taxon>Cordycipitaceae</taxon>
        <taxon>Beauveria</taxon>
    </lineage>
</organism>
<accession>A0A0A2VK44</accession>
<dbReference type="PANTHER" id="PTHR43201">
    <property type="entry name" value="ACYL-COA SYNTHETASE"/>
    <property type="match status" value="1"/>
</dbReference>
<evidence type="ECO:0000256" key="1">
    <source>
        <dbReference type="SAM" id="MobiDB-lite"/>
    </source>
</evidence>
<dbReference type="STRING" id="1245745.A0A0A2VK44"/>
<feature type="compositionally biased region" description="Basic and acidic residues" evidence="1">
    <location>
        <begin position="630"/>
        <end position="645"/>
    </location>
</feature>